<comment type="caution">
    <text evidence="1">The sequence shown here is derived from an EMBL/GenBank/DDBJ whole genome shotgun (WGS) entry which is preliminary data.</text>
</comment>
<protein>
    <submittedName>
        <fullName evidence="1">Uncharacterized protein</fullName>
    </submittedName>
</protein>
<evidence type="ECO:0000313" key="2">
    <source>
        <dbReference type="Proteomes" id="UP000807469"/>
    </source>
</evidence>
<organism evidence="1 2">
    <name type="scientific">Pholiota conissans</name>
    <dbReference type="NCBI Taxonomy" id="109636"/>
    <lineage>
        <taxon>Eukaryota</taxon>
        <taxon>Fungi</taxon>
        <taxon>Dikarya</taxon>
        <taxon>Basidiomycota</taxon>
        <taxon>Agaricomycotina</taxon>
        <taxon>Agaricomycetes</taxon>
        <taxon>Agaricomycetidae</taxon>
        <taxon>Agaricales</taxon>
        <taxon>Agaricineae</taxon>
        <taxon>Strophariaceae</taxon>
        <taxon>Pholiota</taxon>
    </lineage>
</organism>
<dbReference type="AlphaFoldDB" id="A0A9P6CL18"/>
<sequence>MWIWNSGAAEDEAAIDLDCVRIAVRRRRREPVTKLKTHKGLVADWISSEKKSLVEDRICVNEFRMRDEKIQHSYSPTNMFGYEDSIDSAKLDGGQRVRIKPSKSSMRWNLGRKIHDGWVTDGADGVQLEKQTERVMMVTAAVDEDSTWR</sequence>
<dbReference type="Proteomes" id="UP000807469">
    <property type="component" value="Unassembled WGS sequence"/>
</dbReference>
<proteinExistence type="predicted"/>
<name>A0A9P6CL18_9AGAR</name>
<accession>A0A9P6CL18</accession>
<dbReference type="EMBL" id="MU155906">
    <property type="protein sequence ID" value="KAF9470616.1"/>
    <property type="molecule type" value="Genomic_DNA"/>
</dbReference>
<evidence type="ECO:0000313" key="1">
    <source>
        <dbReference type="EMBL" id="KAF9470616.1"/>
    </source>
</evidence>
<keyword evidence="2" id="KW-1185">Reference proteome</keyword>
<reference evidence="1" key="1">
    <citation type="submission" date="2020-11" db="EMBL/GenBank/DDBJ databases">
        <authorList>
            <consortium name="DOE Joint Genome Institute"/>
            <person name="Ahrendt S."/>
            <person name="Riley R."/>
            <person name="Andreopoulos W."/>
            <person name="Labutti K."/>
            <person name="Pangilinan J."/>
            <person name="Ruiz-Duenas F.J."/>
            <person name="Barrasa J.M."/>
            <person name="Sanchez-Garcia M."/>
            <person name="Camarero S."/>
            <person name="Miyauchi S."/>
            <person name="Serrano A."/>
            <person name="Linde D."/>
            <person name="Babiker R."/>
            <person name="Drula E."/>
            <person name="Ayuso-Fernandez I."/>
            <person name="Pacheco R."/>
            <person name="Padilla G."/>
            <person name="Ferreira P."/>
            <person name="Barriuso J."/>
            <person name="Kellner H."/>
            <person name="Castanera R."/>
            <person name="Alfaro M."/>
            <person name="Ramirez L."/>
            <person name="Pisabarro A.G."/>
            <person name="Kuo A."/>
            <person name="Tritt A."/>
            <person name="Lipzen A."/>
            <person name="He G."/>
            <person name="Yan M."/>
            <person name="Ng V."/>
            <person name="Cullen D."/>
            <person name="Martin F."/>
            <person name="Rosso M.-N."/>
            <person name="Henrissat B."/>
            <person name="Hibbett D."/>
            <person name="Martinez A.T."/>
            <person name="Grigoriev I.V."/>
        </authorList>
    </citation>
    <scope>NUCLEOTIDE SEQUENCE</scope>
    <source>
        <strain evidence="1">CIRM-BRFM 674</strain>
    </source>
</reference>
<gene>
    <name evidence="1" type="ORF">BDN70DRAFT_901962</name>
</gene>